<evidence type="ECO:0000313" key="2">
    <source>
        <dbReference type="EMBL" id="GAA1527481.1"/>
    </source>
</evidence>
<organism evidence="2 3">
    <name type="scientific">Kribbella lupini</name>
    <dbReference type="NCBI Taxonomy" id="291602"/>
    <lineage>
        <taxon>Bacteria</taxon>
        <taxon>Bacillati</taxon>
        <taxon>Actinomycetota</taxon>
        <taxon>Actinomycetes</taxon>
        <taxon>Propionibacteriales</taxon>
        <taxon>Kribbellaceae</taxon>
        <taxon>Kribbella</taxon>
    </lineage>
</organism>
<reference evidence="3" key="1">
    <citation type="journal article" date="2019" name="Int. J. Syst. Evol. Microbiol.">
        <title>The Global Catalogue of Microorganisms (GCM) 10K type strain sequencing project: providing services to taxonomists for standard genome sequencing and annotation.</title>
        <authorList>
            <consortium name="The Broad Institute Genomics Platform"/>
            <consortium name="The Broad Institute Genome Sequencing Center for Infectious Disease"/>
            <person name="Wu L."/>
            <person name="Ma J."/>
        </authorList>
    </citation>
    <scope>NUCLEOTIDE SEQUENCE [LARGE SCALE GENOMIC DNA]</scope>
    <source>
        <strain evidence="3">JCM 14303</strain>
    </source>
</reference>
<proteinExistence type="predicted"/>
<sequence>MPSIGSVRGEISDGDEHGRDWETADQRPGPPIEAFAPMPDPDIGPPRLLPPLDRELMQVGVQISEFVQPRCGAVRDDSINGLTADPVGRRTVWIEGEPGDSEIFARIVGGTGKLVDAVSEPFQGSLVRPASHHLGRGPDLSRLRGGDETPLLARQSCDIE</sequence>
<feature type="compositionally biased region" description="Basic and acidic residues" evidence="1">
    <location>
        <begin position="10"/>
        <end position="25"/>
    </location>
</feature>
<comment type="caution">
    <text evidence="2">The sequence shown here is derived from an EMBL/GenBank/DDBJ whole genome shotgun (WGS) entry which is preliminary data.</text>
</comment>
<dbReference type="Proteomes" id="UP001500363">
    <property type="component" value="Unassembled WGS sequence"/>
</dbReference>
<evidence type="ECO:0000313" key="3">
    <source>
        <dbReference type="Proteomes" id="UP001500363"/>
    </source>
</evidence>
<dbReference type="EMBL" id="BAAANC010000002">
    <property type="protein sequence ID" value="GAA1527481.1"/>
    <property type="molecule type" value="Genomic_DNA"/>
</dbReference>
<keyword evidence="3" id="KW-1185">Reference proteome</keyword>
<feature type="compositionally biased region" description="Pro residues" evidence="1">
    <location>
        <begin position="38"/>
        <end position="49"/>
    </location>
</feature>
<name>A0ABP4LME0_9ACTN</name>
<accession>A0ABP4LME0</accession>
<protein>
    <submittedName>
        <fullName evidence="2">Uncharacterized protein</fullName>
    </submittedName>
</protein>
<evidence type="ECO:0000256" key="1">
    <source>
        <dbReference type="SAM" id="MobiDB-lite"/>
    </source>
</evidence>
<gene>
    <name evidence="2" type="ORF">GCM10009741_31530</name>
</gene>
<feature type="region of interest" description="Disordered" evidence="1">
    <location>
        <begin position="1"/>
        <end position="49"/>
    </location>
</feature>